<organism evidence="2 3">
    <name type="scientific">Hydrogenispora ethanolica</name>
    <dbReference type="NCBI Taxonomy" id="1082276"/>
    <lineage>
        <taxon>Bacteria</taxon>
        <taxon>Bacillati</taxon>
        <taxon>Bacillota</taxon>
        <taxon>Hydrogenispora</taxon>
    </lineage>
</organism>
<dbReference type="Pfam" id="PF12681">
    <property type="entry name" value="Glyoxalase_2"/>
    <property type="match status" value="1"/>
</dbReference>
<name>A0A4R1S4F7_HYDET</name>
<dbReference type="RefSeq" id="WP_132013113.1">
    <property type="nucleotide sequence ID" value="NZ_SLUN01000004.1"/>
</dbReference>
<dbReference type="Proteomes" id="UP000295008">
    <property type="component" value="Unassembled WGS sequence"/>
</dbReference>
<dbReference type="InterPro" id="IPR029068">
    <property type="entry name" value="Glyas_Bleomycin-R_OHBP_Dase"/>
</dbReference>
<keyword evidence="3" id="KW-1185">Reference proteome</keyword>
<proteinExistence type="predicted"/>
<dbReference type="EMBL" id="SLUN01000004">
    <property type="protein sequence ID" value="TCL74135.1"/>
    <property type="molecule type" value="Genomic_DNA"/>
</dbReference>
<dbReference type="GO" id="GO:0016829">
    <property type="term" value="F:lyase activity"/>
    <property type="evidence" value="ECO:0007669"/>
    <property type="project" value="UniProtKB-KW"/>
</dbReference>
<feature type="domain" description="VOC" evidence="1">
    <location>
        <begin position="2"/>
        <end position="124"/>
    </location>
</feature>
<sequence length="125" mass="13930">MTIQFVNTLIMVKDIEVSKKFYEQTIGIPVVQDYGACVIFEGHLALHGAREFRRLIGAPEGGTDEPQGSLNMDVYFETDDLAGTYERLCQAGVRLIHGIETQAWGQPVFRFYDPDGHVVEIGAPL</sequence>
<dbReference type="AlphaFoldDB" id="A0A4R1S4F7"/>
<dbReference type="Gene3D" id="3.10.180.10">
    <property type="entry name" value="2,3-Dihydroxybiphenyl 1,2-Dioxygenase, domain 1"/>
    <property type="match status" value="1"/>
</dbReference>
<dbReference type="OrthoDB" id="9815599at2"/>
<evidence type="ECO:0000313" key="3">
    <source>
        <dbReference type="Proteomes" id="UP000295008"/>
    </source>
</evidence>
<dbReference type="PROSITE" id="PS51819">
    <property type="entry name" value="VOC"/>
    <property type="match status" value="1"/>
</dbReference>
<dbReference type="SUPFAM" id="SSF54593">
    <property type="entry name" value="Glyoxalase/Bleomycin resistance protein/Dihydroxybiphenyl dioxygenase"/>
    <property type="match status" value="1"/>
</dbReference>
<dbReference type="InterPro" id="IPR025870">
    <property type="entry name" value="Glyoxalase-like_dom"/>
</dbReference>
<protein>
    <submittedName>
        <fullName evidence="2">Putative enzyme related to lactoylglutathione lyase</fullName>
    </submittedName>
</protein>
<reference evidence="2 3" key="1">
    <citation type="submission" date="2019-03" db="EMBL/GenBank/DDBJ databases">
        <title>Genomic Encyclopedia of Type Strains, Phase IV (KMG-IV): sequencing the most valuable type-strain genomes for metagenomic binning, comparative biology and taxonomic classification.</title>
        <authorList>
            <person name="Goeker M."/>
        </authorList>
    </citation>
    <scope>NUCLEOTIDE SEQUENCE [LARGE SCALE GENOMIC DNA]</scope>
    <source>
        <strain evidence="2 3">LX-B</strain>
    </source>
</reference>
<gene>
    <name evidence="2" type="ORF">EDC14_100471</name>
</gene>
<accession>A0A4R1S4F7</accession>
<evidence type="ECO:0000313" key="2">
    <source>
        <dbReference type="EMBL" id="TCL74135.1"/>
    </source>
</evidence>
<comment type="caution">
    <text evidence="2">The sequence shown here is derived from an EMBL/GenBank/DDBJ whole genome shotgun (WGS) entry which is preliminary data.</text>
</comment>
<keyword evidence="2" id="KW-0456">Lyase</keyword>
<dbReference type="InterPro" id="IPR037523">
    <property type="entry name" value="VOC_core"/>
</dbReference>
<evidence type="ECO:0000259" key="1">
    <source>
        <dbReference type="PROSITE" id="PS51819"/>
    </source>
</evidence>